<accession>A0A0D0BWR8</accession>
<reference evidence="2 3" key="1">
    <citation type="submission" date="2014-04" db="EMBL/GenBank/DDBJ databases">
        <authorList>
            <consortium name="DOE Joint Genome Institute"/>
            <person name="Kuo A."/>
            <person name="Kohler A."/>
            <person name="Jargeat P."/>
            <person name="Nagy L.G."/>
            <person name="Floudas D."/>
            <person name="Copeland A."/>
            <person name="Barry K.W."/>
            <person name="Cichocki N."/>
            <person name="Veneault-Fourrey C."/>
            <person name="LaButti K."/>
            <person name="Lindquist E.A."/>
            <person name="Lipzen A."/>
            <person name="Lundell T."/>
            <person name="Morin E."/>
            <person name="Murat C."/>
            <person name="Sun H."/>
            <person name="Tunlid A."/>
            <person name="Henrissat B."/>
            <person name="Grigoriev I.V."/>
            <person name="Hibbett D.S."/>
            <person name="Martin F."/>
            <person name="Nordberg H.P."/>
            <person name="Cantor M.N."/>
            <person name="Hua S.X."/>
        </authorList>
    </citation>
    <scope>NUCLEOTIDE SEQUENCE [LARGE SCALE GENOMIC DNA]</scope>
    <source>
        <strain evidence="2 3">Ve08.2h10</strain>
    </source>
</reference>
<keyword evidence="1" id="KW-0472">Membrane</keyword>
<feature type="non-terminal residue" evidence="2">
    <location>
        <position position="1"/>
    </location>
</feature>
<keyword evidence="1" id="KW-0812">Transmembrane</keyword>
<evidence type="ECO:0000313" key="3">
    <source>
        <dbReference type="Proteomes" id="UP000054538"/>
    </source>
</evidence>
<reference evidence="3" key="2">
    <citation type="submission" date="2015-01" db="EMBL/GenBank/DDBJ databases">
        <title>Evolutionary Origins and Diversification of the Mycorrhizal Mutualists.</title>
        <authorList>
            <consortium name="DOE Joint Genome Institute"/>
            <consortium name="Mycorrhizal Genomics Consortium"/>
            <person name="Kohler A."/>
            <person name="Kuo A."/>
            <person name="Nagy L.G."/>
            <person name="Floudas D."/>
            <person name="Copeland A."/>
            <person name="Barry K.W."/>
            <person name="Cichocki N."/>
            <person name="Veneault-Fourrey C."/>
            <person name="LaButti K."/>
            <person name="Lindquist E.A."/>
            <person name="Lipzen A."/>
            <person name="Lundell T."/>
            <person name="Morin E."/>
            <person name="Murat C."/>
            <person name="Riley R."/>
            <person name="Ohm R."/>
            <person name="Sun H."/>
            <person name="Tunlid A."/>
            <person name="Henrissat B."/>
            <person name="Grigoriev I.V."/>
            <person name="Hibbett D.S."/>
            <person name="Martin F."/>
        </authorList>
    </citation>
    <scope>NUCLEOTIDE SEQUENCE [LARGE SCALE GENOMIC DNA]</scope>
    <source>
        <strain evidence="3">Ve08.2h10</strain>
    </source>
</reference>
<evidence type="ECO:0000256" key="1">
    <source>
        <dbReference type="SAM" id="Phobius"/>
    </source>
</evidence>
<protein>
    <submittedName>
        <fullName evidence="2">Uncharacterized protein</fullName>
    </submittedName>
</protein>
<name>A0A0D0BWR8_9AGAM</name>
<sequence length="184" mass="20801">MSASFASVWAPTLIGYSVALASYGATIGQLIYYVGAFPSDRHLLKTLVRAALLRDFMFDSAHTFLSTSSLYTSFIRCRKNFSLSCRLDLPRYLLKAGIFIIFVVTFMVQAFYAQRVWIISGRNRVITFVVVWHLTCSRTRTPTFEALSTSRYQAWSAFASAACDAIITSSVFYYLRPGRTGFIR</sequence>
<dbReference type="OrthoDB" id="2971182at2759"/>
<organism evidence="2 3">
    <name type="scientific">Paxillus rubicundulus Ve08.2h10</name>
    <dbReference type="NCBI Taxonomy" id="930991"/>
    <lineage>
        <taxon>Eukaryota</taxon>
        <taxon>Fungi</taxon>
        <taxon>Dikarya</taxon>
        <taxon>Basidiomycota</taxon>
        <taxon>Agaricomycotina</taxon>
        <taxon>Agaricomycetes</taxon>
        <taxon>Agaricomycetidae</taxon>
        <taxon>Boletales</taxon>
        <taxon>Paxilineae</taxon>
        <taxon>Paxillaceae</taxon>
        <taxon>Paxillus</taxon>
    </lineage>
</organism>
<keyword evidence="3" id="KW-1185">Reference proteome</keyword>
<dbReference type="Proteomes" id="UP000054538">
    <property type="component" value="Unassembled WGS sequence"/>
</dbReference>
<proteinExistence type="predicted"/>
<evidence type="ECO:0000313" key="2">
    <source>
        <dbReference type="EMBL" id="KIK75742.1"/>
    </source>
</evidence>
<dbReference type="AlphaFoldDB" id="A0A0D0BWR8"/>
<feature type="transmembrane region" description="Helical" evidence="1">
    <location>
        <begin position="92"/>
        <end position="112"/>
    </location>
</feature>
<dbReference type="InParanoid" id="A0A0D0BWR8"/>
<feature type="transmembrane region" description="Helical" evidence="1">
    <location>
        <begin position="154"/>
        <end position="175"/>
    </location>
</feature>
<keyword evidence="1" id="KW-1133">Transmembrane helix</keyword>
<feature type="transmembrane region" description="Helical" evidence="1">
    <location>
        <begin position="13"/>
        <end position="35"/>
    </location>
</feature>
<dbReference type="HOGENOM" id="CLU_046025_5_1_1"/>
<dbReference type="EMBL" id="KN827899">
    <property type="protein sequence ID" value="KIK75742.1"/>
    <property type="molecule type" value="Genomic_DNA"/>
</dbReference>
<gene>
    <name evidence="2" type="ORF">PAXRUDRAFT_98543</name>
</gene>